<evidence type="ECO:0000259" key="6">
    <source>
        <dbReference type="SMART" id="SM00062"/>
    </source>
</evidence>
<comment type="caution">
    <text evidence="7">The sequence shown here is derived from an EMBL/GenBank/DDBJ whole genome shotgun (WGS) entry which is preliminary data.</text>
</comment>
<dbReference type="GO" id="GO:0005576">
    <property type="term" value="C:extracellular region"/>
    <property type="evidence" value="ECO:0007669"/>
    <property type="project" value="TreeGrafter"/>
</dbReference>
<evidence type="ECO:0000313" key="7">
    <source>
        <dbReference type="EMBL" id="PYI69395.1"/>
    </source>
</evidence>
<dbReference type="InterPro" id="IPR001638">
    <property type="entry name" value="Solute-binding_3/MltF_N"/>
</dbReference>
<dbReference type="PANTHER" id="PTHR30085">
    <property type="entry name" value="AMINO ACID ABC TRANSPORTER PERMEASE"/>
    <property type="match status" value="1"/>
</dbReference>
<keyword evidence="8" id="KW-1185">Reference proteome</keyword>
<dbReference type="Proteomes" id="UP000247832">
    <property type="component" value="Unassembled WGS sequence"/>
</dbReference>
<dbReference type="SUPFAM" id="SSF53850">
    <property type="entry name" value="Periplasmic binding protein-like II"/>
    <property type="match status" value="1"/>
</dbReference>
<dbReference type="GO" id="GO:0030288">
    <property type="term" value="C:outer membrane-bounded periplasmic space"/>
    <property type="evidence" value="ECO:0007669"/>
    <property type="project" value="TreeGrafter"/>
</dbReference>
<dbReference type="AlphaFoldDB" id="A0A2V5LCM5"/>
<feature type="chain" id="PRO_5038817631" evidence="5">
    <location>
        <begin position="25"/>
        <end position="301"/>
    </location>
</feature>
<feature type="domain" description="Solute-binding protein family 3/N-terminal" evidence="6">
    <location>
        <begin position="68"/>
        <end position="290"/>
    </location>
</feature>
<dbReference type="EMBL" id="QJVD01000002">
    <property type="protein sequence ID" value="PYI69395.1"/>
    <property type="molecule type" value="Genomic_DNA"/>
</dbReference>
<dbReference type="InterPro" id="IPR018313">
    <property type="entry name" value="SBP_3_CS"/>
</dbReference>
<dbReference type="CDD" id="cd13690">
    <property type="entry name" value="PBP2_GluB"/>
    <property type="match status" value="1"/>
</dbReference>
<evidence type="ECO:0000313" key="8">
    <source>
        <dbReference type="Proteomes" id="UP000247832"/>
    </source>
</evidence>
<name>A0A2V5LCM5_9MICC</name>
<protein>
    <submittedName>
        <fullName evidence="7">ABC transporter substrate-binding protein</fullName>
    </submittedName>
</protein>
<dbReference type="PROSITE" id="PS51257">
    <property type="entry name" value="PROKAR_LIPOPROTEIN"/>
    <property type="match status" value="1"/>
</dbReference>
<dbReference type="RefSeq" id="WP_110499537.1">
    <property type="nucleotide sequence ID" value="NZ_QJVD01000002.1"/>
</dbReference>
<accession>A0A2V5LCM5</accession>
<evidence type="ECO:0000256" key="2">
    <source>
        <dbReference type="ARBA" id="ARBA00022448"/>
    </source>
</evidence>
<proteinExistence type="inferred from homology"/>
<feature type="signal peptide" evidence="5">
    <location>
        <begin position="1"/>
        <end position="24"/>
    </location>
</feature>
<keyword evidence="3 5" id="KW-0732">Signal</keyword>
<gene>
    <name evidence="7" type="ORF">CVV68_03095</name>
</gene>
<evidence type="ECO:0000256" key="5">
    <source>
        <dbReference type="SAM" id="SignalP"/>
    </source>
</evidence>
<sequence>MKNFFNRKSLSVAAVVAAAALALSGCGGGTDSPGGGSSDAAAGPAFEVAKDVALTGSPTFDKIKSSGAIRIGVKEDQPGLGYLDAATGERTGFDIEIATWMAASLGIAKDKIQFKAIPSANRESALANGDVDLYVGTYSITDKRKKLVDFAGPYFITGQGLLVKKDNADIKSEKDLTGKNVCSATGSTPIQNIKENFPGVKTTEFDIYSKCVDALIAGTVDAVTTDQAILLGFASQQPDKIKVVGEPFTVEKYGIGLPLGDTALQTFLNKTLTDGGATWTKIYDDTLGKSGTKVEQPAVEK</sequence>
<dbReference type="InterPro" id="IPR051455">
    <property type="entry name" value="Bact_solute-bind_prot3"/>
</dbReference>
<dbReference type="OrthoDB" id="9807888at2"/>
<evidence type="ECO:0000256" key="1">
    <source>
        <dbReference type="ARBA" id="ARBA00010333"/>
    </source>
</evidence>
<dbReference type="PANTHER" id="PTHR30085:SF6">
    <property type="entry name" value="ABC TRANSPORTER GLUTAMINE-BINDING PROTEIN GLNH"/>
    <property type="match status" value="1"/>
</dbReference>
<dbReference type="GO" id="GO:0006865">
    <property type="term" value="P:amino acid transport"/>
    <property type="evidence" value="ECO:0007669"/>
    <property type="project" value="TreeGrafter"/>
</dbReference>
<organism evidence="7 8">
    <name type="scientific">Arthrobacter livingstonensis</name>
    <dbReference type="NCBI Taxonomy" id="670078"/>
    <lineage>
        <taxon>Bacteria</taxon>
        <taxon>Bacillati</taxon>
        <taxon>Actinomycetota</taxon>
        <taxon>Actinomycetes</taxon>
        <taxon>Micrococcales</taxon>
        <taxon>Micrococcaceae</taxon>
        <taxon>Arthrobacter</taxon>
    </lineage>
</organism>
<dbReference type="SMART" id="SM00062">
    <property type="entry name" value="PBPb"/>
    <property type="match status" value="1"/>
</dbReference>
<dbReference type="PROSITE" id="PS01039">
    <property type="entry name" value="SBP_BACTERIAL_3"/>
    <property type="match status" value="1"/>
</dbReference>
<comment type="similarity">
    <text evidence="1 4">Belongs to the bacterial solute-binding protein 3 family.</text>
</comment>
<keyword evidence="2" id="KW-0813">Transport</keyword>
<dbReference type="Gene3D" id="3.40.190.10">
    <property type="entry name" value="Periplasmic binding protein-like II"/>
    <property type="match status" value="2"/>
</dbReference>
<evidence type="ECO:0000256" key="3">
    <source>
        <dbReference type="ARBA" id="ARBA00022729"/>
    </source>
</evidence>
<evidence type="ECO:0000256" key="4">
    <source>
        <dbReference type="RuleBase" id="RU003744"/>
    </source>
</evidence>
<dbReference type="Pfam" id="PF00497">
    <property type="entry name" value="SBP_bac_3"/>
    <property type="match status" value="1"/>
</dbReference>
<reference evidence="7 8" key="1">
    <citation type="submission" date="2018-05" db="EMBL/GenBank/DDBJ databases">
        <title>Genetic diversity of glacier-inhabiting Cryobacterium bacteria in China and description of Cryobacterium mengkeensis sp. nov. and Arthrobacter glacialis sp. nov.</title>
        <authorList>
            <person name="Liu Q."/>
            <person name="Xin Y.-H."/>
        </authorList>
    </citation>
    <scope>NUCLEOTIDE SEQUENCE [LARGE SCALE GENOMIC DNA]</scope>
    <source>
        <strain evidence="7 8">LI2</strain>
    </source>
</reference>